<comment type="caution">
    <text evidence="3">The sequence shown here is derived from an EMBL/GenBank/DDBJ whole genome shotgun (WGS) entry which is preliminary data.</text>
</comment>
<feature type="compositionally biased region" description="Basic and acidic residues" evidence="1">
    <location>
        <begin position="75"/>
        <end position="91"/>
    </location>
</feature>
<feature type="transmembrane region" description="Helical" evidence="2">
    <location>
        <begin position="275"/>
        <end position="293"/>
    </location>
</feature>
<feature type="non-terminal residue" evidence="3">
    <location>
        <position position="333"/>
    </location>
</feature>
<organism evidence="3 4">
    <name type="scientific">Cirrhinus mrigala</name>
    <name type="common">Mrigala</name>
    <dbReference type="NCBI Taxonomy" id="683832"/>
    <lineage>
        <taxon>Eukaryota</taxon>
        <taxon>Metazoa</taxon>
        <taxon>Chordata</taxon>
        <taxon>Craniata</taxon>
        <taxon>Vertebrata</taxon>
        <taxon>Euteleostomi</taxon>
        <taxon>Actinopterygii</taxon>
        <taxon>Neopterygii</taxon>
        <taxon>Teleostei</taxon>
        <taxon>Ostariophysi</taxon>
        <taxon>Cypriniformes</taxon>
        <taxon>Cyprinidae</taxon>
        <taxon>Labeoninae</taxon>
        <taxon>Labeonini</taxon>
        <taxon>Cirrhinus</taxon>
    </lineage>
</organism>
<evidence type="ECO:0000256" key="1">
    <source>
        <dbReference type="SAM" id="MobiDB-lite"/>
    </source>
</evidence>
<feature type="compositionally biased region" description="Basic and acidic residues" evidence="1">
    <location>
        <begin position="126"/>
        <end position="141"/>
    </location>
</feature>
<dbReference type="AlphaFoldDB" id="A0ABD0Q3X9"/>
<accession>A0ABD0Q3X9</accession>
<name>A0ABD0Q3X9_CIRMR</name>
<reference evidence="3 4" key="1">
    <citation type="submission" date="2024-05" db="EMBL/GenBank/DDBJ databases">
        <title>Genome sequencing and assembly of Indian major carp, Cirrhinus mrigala (Hamilton, 1822).</title>
        <authorList>
            <person name="Mohindra V."/>
            <person name="Chowdhury L.M."/>
            <person name="Lal K."/>
            <person name="Jena J.K."/>
        </authorList>
    </citation>
    <scope>NUCLEOTIDE SEQUENCE [LARGE SCALE GENOMIC DNA]</scope>
    <source>
        <strain evidence="3">CM1030</strain>
        <tissue evidence="3">Blood</tissue>
    </source>
</reference>
<proteinExistence type="predicted"/>
<keyword evidence="2" id="KW-0472">Membrane</keyword>
<feature type="region of interest" description="Disordered" evidence="1">
    <location>
        <begin position="61"/>
        <end position="105"/>
    </location>
</feature>
<evidence type="ECO:0000256" key="2">
    <source>
        <dbReference type="SAM" id="Phobius"/>
    </source>
</evidence>
<gene>
    <name evidence="3" type="ORF">M9458_023242</name>
</gene>
<sequence length="333" mass="34994">VLDPPLVSVRAANIPVASAPYKPTINEVLPPAAAVPLMAVAIWCVWAAHCAPEVLSDHKSAPEVSSAHKSTPEVPSDHKSAPVVPSDHKPTPEVSSAHKSAPEVPSVYKSASEISLVHGSVSEPSSHQRSDPEASSDRESAPEASSVHESTPVPLEVAAPAAEPPEGAAFPFGLSARQVTAELATNKLSPSLLVILSASAVPTLPRSQFMTRLPAPPWWAPAPPALPWRAPALTQSSGPPQGLGPPTLALSRPVSPPPQSCNLALLFSFSLSRCLPFETLACFFGLLFCLALLRITFATDRPLPALWTTLLSRSNIPVCCCLPCLSEYVFVSP</sequence>
<dbReference type="EMBL" id="JAMKFB020000011">
    <property type="protein sequence ID" value="KAL0180836.1"/>
    <property type="molecule type" value="Genomic_DNA"/>
</dbReference>
<feature type="region of interest" description="Disordered" evidence="1">
    <location>
        <begin position="118"/>
        <end position="152"/>
    </location>
</feature>
<feature type="non-terminal residue" evidence="3">
    <location>
        <position position="1"/>
    </location>
</feature>
<evidence type="ECO:0000313" key="4">
    <source>
        <dbReference type="Proteomes" id="UP001529510"/>
    </source>
</evidence>
<evidence type="ECO:0000313" key="3">
    <source>
        <dbReference type="EMBL" id="KAL0180836.1"/>
    </source>
</evidence>
<dbReference type="Proteomes" id="UP001529510">
    <property type="component" value="Unassembled WGS sequence"/>
</dbReference>
<keyword evidence="4" id="KW-1185">Reference proteome</keyword>
<keyword evidence="2" id="KW-0812">Transmembrane</keyword>
<protein>
    <submittedName>
        <fullName evidence="3">Uncharacterized protein</fullName>
    </submittedName>
</protein>
<keyword evidence="2" id="KW-1133">Transmembrane helix</keyword>